<reference evidence="4 5" key="1">
    <citation type="journal article" date="2017" name="Curr. Biol.">
        <title>Genome architecture and evolution of a unichromosomal asexual nematode.</title>
        <authorList>
            <person name="Fradin H."/>
            <person name="Zegar C."/>
            <person name="Gutwein M."/>
            <person name="Lucas J."/>
            <person name="Kovtun M."/>
            <person name="Corcoran D."/>
            <person name="Baugh L.R."/>
            <person name="Kiontke K."/>
            <person name="Gunsalus K."/>
            <person name="Fitch D.H."/>
            <person name="Piano F."/>
        </authorList>
    </citation>
    <scope>NUCLEOTIDE SEQUENCE [LARGE SCALE GENOMIC DNA]</scope>
    <source>
        <strain evidence="4">PF1309</strain>
    </source>
</reference>
<dbReference type="PANTHER" id="PTHR10366:SF564">
    <property type="entry name" value="STEROL-4-ALPHA-CARBOXYLATE 3-DEHYDROGENASE, DECARBOXYLATING"/>
    <property type="match status" value="1"/>
</dbReference>
<evidence type="ECO:0000256" key="2">
    <source>
        <dbReference type="ARBA" id="ARBA00023445"/>
    </source>
</evidence>
<comment type="caution">
    <text evidence="4">The sequence shown here is derived from an EMBL/GenBank/DDBJ whole genome shotgun (WGS) entry which is preliminary data.</text>
</comment>
<dbReference type="GO" id="GO:0016616">
    <property type="term" value="F:oxidoreductase activity, acting on the CH-OH group of donors, NAD or NADP as acceptor"/>
    <property type="evidence" value="ECO:0007669"/>
    <property type="project" value="TreeGrafter"/>
</dbReference>
<comment type="similarity">
    <text evidence="2">Belongs to the NAD(P)-dependent epimerase/dehydratase family. Dihydroflavonol-4-reductase subfamily.</text>
</comment>
<dbReference type="Pfam" id="PF01370">
    <property type="entry name" value="Epimerase"/>
    <property type="match status" value="1"/>
</dbReference>
<sequence length="373" mass="41809">MANNKENGNTLVLITGCSGYIGSHCVKLLLKEGYRVRGTVRSLKNSAKVDPVKILDTDGRLELVEADLLEPSGWKKAVKGCQYVLHVASPFPLVADEGCIKTAIEGTLNVLKAVAEDGNIKKVVLTSSCAAVNEGQPQDKIFDETNWTNIEAKGVDNYTKSKTLAEREAWNFLESLPKEKRFALTVINPTLVFGPMLITEQSASISLIRRFMDFCQMPATPPLNMALVDVRDVARAHLEAMRRPETDGERILVASTPSIWFRDIARTLRKEFSSQGYKIPRIQAPYFMVWLFSFFDAEAASSLPRLNVEIKFNNRKSIQLLGLKYHNVEDTILEMAYSAIEQGVIKISGQYKGVPKKYQQEIIEEDTLENSRM</sequence>
<dbReference type="InterPro" id="IPR001509">
    <property type="entry name" value="Epimerase_deHydtase"/>
</dbReference>
<dbReference type="InterPro" id="IPR036291">
    <property type="entry name" value="NAD(P)-bd_dom_sf"/>
</dbReference>
<dbReference type="EMBL" id="LIAE01009422">
    <property type="protein sequence ID" value="PAV69858.1"/>
    <property type="molecule type" value="Genomic_DNA"/>
</dbReference>
<proteinExistence type="inferred from homology"/>
<accession>A0A2A2K7E6</accession>
<evidence type="ECO:0000313" key="5">
    <source>
        <dbReference type="Proteomes" id="UP000218231"/>
    </source>
</evidence>
<evidence type="ECO:0000259" key="3">
    <source>
        <dbReference type="Pfam" id="PF01370"/>
    </source>
</evidence>
<dbReference type="STRING" id="2018661.A0A2A2K7E6"/>
<evidence type="ECO:0000256" key="1">
    <source>
        <dbReference type="ARBA" id="ARBA00023002"/>
    </source>
</evidence>
<dbReference type="CDD" id="cd05227">
    <property type="entry name" value="AR_SDR_e"/>
    <property type="match status" value="1"/>
</dbReference>
<dbReference type="Proteomes" id="UP000218231">
    <property type="component" value="Unassembled WGS sequence"/>
</dbReference>
<dbReference type="FunFam" id="3.40.50.720:FF:000336">
    <property type="entry name" value="Aldehyde reductase"/>
    <property type="match status" value="1"/>
</dbReference>
<organism evidence="4 5">
    <name type="scientific">Diploscapter pachys</name>
    <dbReference type="NCBI Taxonomy" id="2018661"/>
    <lineage>
        <taxon>Eukaryota</taxon>
        <taxon>Metazoa</taxon>
        <taxon>Ecdysozoa</taxon>
        <taxon>Nematoda</taxon>
        <taxon>Chromadorea</taxon>
        <taxon>Rhabditida</taxon>
        <taxon>Rhabditina</taxon>
        <taxon>Rhabditomorpha</taxon>
        <taxon>Rhabditoidea</taxon>
        <taxon>Rhabditidae</taxon>
        <taxon>Diploscapter</taxon>
    </lineage>
</organism>
<dbReference type="OrthoDB" id="2735536at2759"/>
<keyword evidence="5" id="KW-1185">Reference proteome</keyword>
<feature type="domain" description="NAD-dependent epimerase/dehydratase" evidence="3">
    <location>
        <begin position="12"/>
        <end position="250"/>
    </location>
</feature>
<name>A0A2A2K7E6_9BILA</name>
<dbReference type="PROSITE" id="PS51257">
    <property type="entry name" value="PROKAR_LIPOPROTEIN"/>
    <property type="match status" value="1"/>
</dbReference>
<protein>
    <recommendedName>
        <fullName evidence="3">NAD-dependent epimerase/dehydratase domain-containing protein</fullName>
    </recommendedName>
</protein>
<dbReference type="Gene3D" id="3.40.50.720">
    <property type="entry name" value="NAD(P)-binding Rossmann-like Domain"/>
    <property type="match status" value="1"/>
</dbReference>
<dbReference type="PANTHER" id="PTHR10366">
    <property type="entry name" value="NAD DEPENDENT EPIMERASE/DEHYDRATASE"/>
    <property type="match status" value="1"/>
</dbReference>
<dbReference type="InterPro" id="IPR050425">
    <property type="entry name" value="NAD(P)_dehydrat-like"/>
</dbReference>
<evidence type="ECO:0000313" key="4">
    <source>
        <dbReference type="EMBL" id="PAV69858.1"/>
    </source>
</evidence>
<gene>
    <name evidence="4" type="ORF">WR25_26081</name>
</gene>
<keyword evidence="1" id="KW-0560">Oxidoreductase</keyword>
<dbReference type="SUPFAM" id="SSF51735">
    <property type="entry name" value="NAD(P)-binding Rossmann-fold domains"/>
    <property type="match status" value="1"/>
</dbReference>
<dbReference type="AlphaFoldDB" id="A0A2A2K7E6"/>